<organism evidence="10 11">
    <name type="scientific">Caenispirillum salinarum AK4</name>
    <dbReference type="NCBI Taxonomy" id="1238182"/>
    <lineage>
        <taxon>Bacteria</taxon>
        <taxon>Pseudomonadati</taxon>
        <taxon>Pseudomonadota</taxon>
        <taxon>Alphaproteobacteria</taxon>
        <taxon>Rhodospirillales</taxon>
        <taxon>Novispirillaceae</taxon>
        <taxon>Caenispirillum</taxon>
    </lineage>
</organism>
<dbReference type="RefSeq" id="WP_009539553.1">
    <property type="nucleotide sequence ID" value="NZ_ANHY01000005.1"/>
</dbReference>
<keyword evidence="8" id="KW-0472">Membrane</keyword>
<evidence type="ECO:0000313" key="11">
    <source>
        <dbReference type="Proteomes" id="UP000009881"/>
    </source>
</evidence>
<keyword evidence="11" id="KW-1185">Reference proteome</keyword>
<accession>K9H3T3</accession>
<dbReference type="Gene3D" id="3.30.2010.10">
    <property type="entry name" value="Metalloproteases ('zincins'), catalytic domain"/>
    <property type="match status" value="1"/>
</dbReference>
<gene>
    <name evidence="10" type="ORF">C882_3434</name>
</gene>
<evidence type="ECO:0000256" key="7">
    <source>
        <dbReference type="SAM" id="MobiDB-lite"/>
    </source>
</evidence>
<dbReference type="STRING" id="1238182.C882_3434"/>
<keyword evidence="3 6" id="KW-0378">Hydrolase</keyword>
<evidence type="ECO:0000256" key="4">
    <source>
        <dbReference type="ARBA" id="ARBA00022833"/>
    </source>
</evidence>
<evidence type="ECO:0000256" key="3">
    <source>
        <dbReference type="ARBA" id="ARBA00022801"/>
    </source>
</evidence>
<dbReference type="GO" id="GO:0051603">
    <property type="term" value="P:proteolysis involved in protein catabolic process"/>
    <property type="evidence" value="ECO:0007669"/>
    <property type="project" value="TreeGrafter"/>
</dbReference>
<proteinExistence type="inferred from homology"/>
<comment type="cofactor">
    <cofactor evidence="6">
        <name>Zn(2+)</name>
        <dbReference type="ChEBI" id="CHEBI:29105"/>
    </cofactor>
    <text evidence="6">Binds 1 zinc ion per subunit.</text>
</comment>
<comment type="similarity">
    <text evidence="6">Belongs to the peptidase M48 family.</text>
</comment>
<keyword evidence="4 6" id="KW-0862">Zinc</keyword>
<dbReference type="eggNOG" id="COG0501">
    <property type="taxonomic scope" value="Bacteria"/>
</dbReference>
<evidence type="ECO:0000256" key="5">
    <source>
        <dbReference type="ARBA" id="ARBA00023049"/>
    </source>
</evidence>
<reference evidence="10 11" key="1">
    <citation type="journal article" date="2013" name="Genome Announc.">
        <title>Draft Genome Sequence of an Alphaproteobacterium, Caenispirillum salinarum AK4(T), Isolated from a Solar Saltern.</title>
        <authorList>
            <person name="Khatri I."/>
            <person name="Singh A."/>
            <person name="Korpole S."/>
            <person name="Pinnaka A.K."/>
            <person name="Subramanian S."/>
        </authorList>
    </citation>
    <scope>NUCLEOTIDE SEQUENCE [LARGE SCALE GENOMIC DNA]</scope>
    <source>
        <strain evidence="10 11">AK4</strain>
    </source>
</reference>
<dbReference type="GO" id="GO:0004222">
    <property type="term" value="F:metalloendopeptidase activity"/>
    <property type="evidence" value="ECO:0007669"/>
    <property type="project" value="InterPro"/>
</dbReference>
<comment type="caution">
    <text evidence="10">The sequence shown here is derived from an EMBL/GenBank/DDBJ whole genome shotgun (WGS) entry which is preliminary data.</text>
</comment>
<evidence type="ECO:0000313" key="10">
    <source>
        <dbReference type="EMBL" id="EKV31684.1"/>
    </source>
</evidence>
<dbReference type="PANTHER" id="PTHR22726:SF1">
    <property type="entry name" value="METALLOENDOPEPTIDASE OMA1, MITOCHONDRIAL"/>
    <property type="match status" value="1"/>
</dbReference>
<dbReference type="OrthoDB" id="9810445at2"/>
<keyword evidence="2" id="KW-0479">Metal-binding</keyword>
<feature type="region of interest" description="Disordered" evidence="7">
    <location>
        <begin position="1"/>
        <end position="22"/>
    </location>
</feature>
<dbReference type="InterPro" id="IPR051156">
    <property type="entry name" value="Mito/Outer_Membr_Metalloprot"/>
</dbReference>
<evidence type="ECO:0000259" key="9">
    <source>
        <dbReference type="Pfam" id="PF01435"/>
    </source>
</evidence>
<dbReference type="AlphaFoldDB" id="K9H3T3"/>
<keyword evidence="5 6" id="KW-0482">Metalloprotease</keyword>
<dbReference type="PANTHER" id="PTHR22726">
    <property type="entry name" value="METALLOENDOPEPTIDASE OMA1"/>
    <property type="match status" value="1"/>
</dbReference>
<evidence type="ECO:0000256" key="1">
    <source>
        <dbReference type="ARBA" id="ARBA00022670"/>
    </source>
</evidence>
<dbReference type="GO" id="GO:0046872">
    <property type="term" value="F:metal ion binding"/>
    <property type="evidence" value="ECO:0007669"/>
    <property type="project" value="UniProtKB-KW"/>
</dbReference>
<name>K9H3T3_9PROT</name>
<dbReference type="InterPro" id="IPR001915">
    <property type="entry name" value="Peptidase_M48"/>
</dbReference>
<evidence type="ECO:0000256" key="2">
    <source>
        <dbReference type="ARBA" id="ARBA00022723"/>
    </source>
</evidence>
<sequence length="395" mass="41198">MTTTPTAPAYPGLYDDGDGQGPRDVLVRPAPTRLEIRDRRGLPVALWPYAEIALDPGRDGEALSRAIHLTRRGQGGTTLSVFDPALATDLRPRLKAARAAAAARRPKRRAPGLADWRRLTAAPRLQRTLRASAWALGLMTAGIGLYAAVAATAPVVAARMAPSVPADWSLTWGATLAAAAGSRCEAPAGREALESLVGRLEASAGPDAPALEVTVVDDPAVEARALPGGHILLTRGMIDTLRTPDELAGVLAHAIADAGGHGPTRTLLGHLRPGELVTVWQDGAQSAPELLSAALTRARPAPADLAETDAAAIALLRDAGLRTRGLAGVHDVLNSRADRDGRPALYLRSHPADAARMDRLRDVPAGGAMALSWERWLAVKALCGAPAPVLRGITG</sequence>
<keyword evidence="8" id="KW-0812">Transmembrane</keyword>
<feature type="transmembrane region" description="Helical" evidence="8">
    <location>
        <begin position="133"/>
        <end position="157"/>
    </location>
</feature>
<dbReference type="CDD" id="cd07324">
    <property type="entry name" value="M48C_Oma1-like"/>
    <property type="match status" value="1"/>
</dbReference>
<dbReference type="Pfam" id="PF01435">
    <property type="entry name" value="Peptidase_M48"/>
    <property type="match status" value="1"/>
</dbReference>
<dbReference type="Proteomes" id="UP000009881">
    <property type="component" value="Unassembled WGS sequence"/>
</dbReference>
<evidence type="ECO:0000256" key="6">
    <source>
        <dbReference type="RuleBase" id="RU003983"/>
    </source>
</evidence>
<evidence type="ECO:0000256" key="8">
    <source>
        <dbReference type="SAM" id="Phobius"/>
    </source>
</evidence>
<feature type="domain" description="Peptidase M48" evidence="9">
    <location>
        <begin position="191"/>
        <end position="362"/>
    </location>
</feature>
<keyword evidence="8" id="KW-1133">Transmembrane helix</keyword>
<keyword evidence="1 6" id="KW-0645">Protease</keyword>
<dbReference type="EMBL" id="ANHY01000005">
    <property type="protein sequence ID" value="EKV31684.1"/>
    <property type="molecule type" value="Genomic_DNA"/>
</dbReference>
<protein>
    <recommendedName>
        <fullName evidence="9">Peptidase M48 domain-containing protein</fullName>
    </recommendedName>
</protein>
<dbReference type="GO" id="GO:0016020">
    <property type="term" value="C:membrane"/>
    <property type="evidence" value="ECO:0007669"/>
    <property type="project" value="TreeGrafter"/>
</dbReference>